<dbReference type="RefSeq" id="WP_387898461.1">
    <property type="nucleotide sequence ID" value="NZ_JBIBEG010000001.1"/>
</dbReference>
<evidence type="ECO:0000313" key="2">
    <source>
        <dbReference type="EMBL" id="MFF5895005.1"/>
    </source>
</evidence>
<dbReference type="EMBL" id="JBIBEG010000001">
    <property type="protein sequence ID" value="MFF5895005.1"/>
    <property type="molecule type" value="Genomic_DNA"/>
</dbReference>
<comment type="caution">
    <text evidence="2">The sequence shown here is derived from an EMBL/GenBank/DDBJ whole genome shotgun (WGS) entry which is preliminary data.</text>
</comment>
<evidence type="ECO:0000313" key="3">
    <source>
        <dbReference type="Proteomes" id="UP001602322"/>
    </source>
</evidence>
<dbReference type="InterPro" id="IPR015943">
    <property type="entry name" value="WD40/YVTN_repeat-like_dom_sf"/>
</dbReference>
<evidence type="ECO:0000256" key="1">
    <source>
        <dbReference type="SAM" id="SignalP"/>
    </source>
</evidence>
<feature type="chain" id="PRO_5045144551" evidence="1">
    <location>
        <begin position="35"/>
        <end position="578"/>
    </location>
</feature>
<keyword evidence="1" id="KW-0732">Signal</keyword>
<dbReference type="Gene3D" id="2.130.10.10">
    <property type="entry name" value="YVTN repeat-like/Quinoprotein amine dehydrogenase"/>
    <property type="match status" value="1"/>
</dbReference>
<name>A0ABW6X0X1_9ACTN</name>
<organism evidence="2 3">
    <name type="scientific">Streptomyces argenteolus</name>
    <dbReference type="NCBI Taxonomy" id="67274"/>
    <lineage>
        <taxon>Bacteria</taxon>
        <taxon>Bacillati</taxon>
        <taxon>Actinomycetota</taxon>
        <taxon>Actinomycetes</taxon>
        <taxon>Kitasatosporales</taxon>
        <taxon>Streptomycetaceae</taxon>
        <taxon>Streptomyces</taxon>
    </lineage>
</organism>
<dbReference type="SUPFAM" id="SSF82171">
    <property type="entry name" value="DPP6 N-terminal domain-like"/>
    <property type="match status" value="1"/>
</dbReference>
<feature type="signal peptide" evidence="1">
    <location>
        <begin position="1"/>
        <end position="34"/>
    </location>
</feature>
<dbReference type="PROSITE" id="PS51318">
    <property type="entry name" value="TAT"/>
    <property type="match status" value="1"/>
</dbReference>
<gene>
    <name evidence="2" type="ORF">ACFY8O_03660</name>
</gene>
<dbReference type="Proteomes" id="UP001602322">
    <property type="component" value="Unassembled WGS sequence"/>
</dbReference>
<sequence>MNRSGKTRRGVATLAALVLGGAGLTMLAAPAAHAADDDVAKLPITSFSSMVVDSVHERVYISDDTRSLNTKSSVLVYNFEGQRVTALPSSQGAVGGMALSADSTKLFVSEMGRIAAYDTETYVKTTHTATLYWGECGRQVAYAGGKVWHTETPTASGCEQYRSYLYGSTLGSPTSTGWDGTGKLYFATTPGVPDTLVMGQTLSTAGTNPYLTTFDSSGDTLVRGPQRRFADSEGAGGLDLKDLALSPDGSRIAVADAAHGTRLLDAADLSDAPTPYGPLPEGAKASAVAFSGDGEYIARGAEATGSAPDLLIQKADPEEGTSALEFAFEGELDGARVVPRGLGWSKDGSRLFALTMNASATSFWLHVIQPPAAQYDSRFTGALSTSPGTPVVGEPLGIRGRLELDGPAPAEPVKVSAVRHDANGDRKLAAVEVAADGTFTVLDVPSLVGEATYTLSFLGDVTHRPAEDVTLPVTVAKAPTALTLTAPAETTKNQSLEITGTLTGQGRALPPGVTLSVERADKRGTGALTSAAVAADGTFTIRDLASVRGEVVYTVAYAGDDLHTASSATATVRVRAAA</sequence>
<proteinExistence type="predicted"/>
<protein>
    <submittedName>
        <fullName evidence="2">Ig-like domain repeat protein</fullName>
    </submittedName>
</protein>
<keyword evidence="3" id="KW-1185">Reference proteome</keyword>
<dbReference type="InterPro" id="IPR006311">
    <property type="entry name" value="TAT_signal"/>
</dbReference>
<accession>A0ABW6X0X1</accession>
<reference evidence="2 3" key="1">
    <citation type="submission" date="2024-10" db="EMBL/GenBank/DDBJ databases">
        <title>The Natural Products Discovery Center: Release of the First 8490 Sequenced Strains for Exploring Actinobacteria Biosynthetic Diversity.</title>
        <authorList>
            <person name="Kalkreuter E."/>
            <person name="Kautsar S.A."/>
            <person name="Yang D."/>
            <person name="Bader C.D."/>
            <person name="Teijaro C.N."/>
            <person name="Fluegel L."/>
            <person name="Davis C.M."/>
            <person name="Simpson J.R."/>
            <person name="Lauterbach L."/>
            <person name="Steele A.D."/>
            <person name="Gui C."/>
            <person name="Meng S."/>
            <person name="Li G."/>
            <person name="Viehrig K."/>
            <person name="Ye F."/>
            <person name="Su P."/>
            <person name="Kiefer A.F."/>
            <person name="Nichols A."/>
            <person name="Cepeda A.J."/>
            <person name="Yan W."/>
            <person name="Fan B."/>
            <person name="Jiang Y."/>
            <person name="Adhikari A."/>
            <person name="Zheng C.-J."/>
            <person name="Schuster L."/>
            <person name="Cowan T.M."/>
            <person name="Smanski M.J."/>
            <person name="Chevrette M.G."/>
            <person name="De Carvalho L.P.S."/>
            <person name="Shen B."/>
        </authorList>
    </citation>
    <scope>NUCLEOTIDE SEQUENCE [LARGE SCALE GENOMIC DNA]</scope>
    <source>
        <strain evidence="2 3">NPDC012540</strain>
    </source>
</reference>